<feature type="compositionally biased region" description="Basic and acidic residues" evidence="1">
    <location>
        <begin position="602"/>
        <end position="623"/>
    </location>
</feature>
<reference evidence="2 3" key="1">
    <citation type="journal article" date="2024" name="Nat. Commun.">
        <title>Phylogenomics reveals the evolutionary origins of lichenization in chlorophyte algae.</title>
        <authorList>
            <person name="Puginier C."/>
            <person name="Libourel C."/>
            <person name="Otte J."/>
            <person name="Skaloud P."/>
            <person name="Haon M."/>
            <person name="Grisel S."/>
            <person name="Petersen M."/>
            <person name="Berrin J.G."/>
            <person name="Delaux P.M."/>
            <person name="Dal Grande F."/>
            <person name="Keller J."/>
        </authorList>
    </citation>
    <scope>NUCLEOTIDE SEQUENCE [LARGE SCALE GENOMIC DNA]</scope>
    <source>
        <strain evidence="2 3">SAG 2523</strain>
    </source>
</reference>
<gene>
    <name evidence="2" type="ORF">WJX84_004865</name>
</gene>
<name>A0AAW1T1C5_9CHLO</name>
<feature type="region of interest" description="Disordered" evidence="1">
    <location>
        <begin position="505"/>
        <end position="524"/>
    </location>
</feature>
<organism evidence="2 3">
    <name type="scientific">Apatococcus fuscideae</name>
    <dbReference type="NCBI Taxonomy" id="2026836"/>
    <lineage>
        <taxon>Eukaryota</taxon>
        <taxon>Viridiplantae</taxon>
        <taxon>Chlorophyta</taxon>
        <taxon>core chlorophytes</taxon>
        <taxon>Trebouxiophyceae</taxon>
        <taxon>Chlorellales</taxon>
        <taxon>Chlorellaceae</taxon>
        <taxon>Apatococcus</taxon>
    </lineage>
</organism>
<dbReference type="Proteomes" id="UP001485043">
    <property type="component" value="Unassembled WGS sequence"/>
</dbReference>
<protein>
    <submittedName>
        <fullName evidence="2">Uncharacterized protein</fullName>
    </submittedName>
</protein>
<keyword evidence="3" id="KW-1185">Reference proteome</keyword>
<feature type="region of interest" description="Disordered" evidence="1">
    <location>
        <begin position="601"/>
        <end position="623"/>
    </location>
</feature>
<comment type="caution">
    <text evidence="2">The sequence shown here is derived from an EMBL/GenBank/DDBJ whole genome shotgun (WGS) entry which is preliminary data.</text>
</comment>
<dbReference type="AlphaFoldDB" id="A0AAW1T1C5"/>
<feature type="region of interest" description="Disordered" evidence="1">
    <location>
        <begin position="104"/>
        <end position="289"/>
    </location>
</feature>
<feature type="compositionally biased region" description="Low complexity" evidence="1">
    <location>
        <begin position="202"/>
        <end position="211"/>
    </location>
</feature>
<sequence>MLSRSGSSQITPPLGRAVHVEVQAPSLLTGPLLRSTKPRIPKVAPTRRTACQSALSASGLESTQAVLLAAGILLGSTTTLLLRRVGLTQPAPWELQPKSLITQQFADQSGAKSSTGRAEQGKAETLPSLPSQIAEQESDTAPARRPWPDASAHASKDQLAAGNHGPLGKLQQQASNLEPGDDTRTEAPCSAAATEVDEAQQRLRQTRTQLTSSEADEADLRSSAAMEVAQAHEQLELAQGQLDHGRDAAAESSSNDPSAAKDLPDPDQATLDDVPWHQDLASIRDAEAEGASMALVRSELEAARAEQEMLQRALSTAQADAQAAMRKLQAEREEAATTESARAAAAKDVTNVLAQLRTMRFEREEEQEWLRELQQSLAHAEARAASQEARASSLEAAAQASSSALQQLEARAAELQEQLLLQRGRSRWLWRKLQPVEAGSRLSEDDAAGAELQAVKQQLWQQTRHTASLQEQAVKQQLWQQTRHTASLQEQVQAVLAAQAGWNRAQEHAQAGRDPAFEEADTSQPKRAVTMEAAREAASSVLFPSNASGDDGITDVGGAAETPLDQLEIQLAQRRAAEARAEAAMLVETIEERALEAITNAEEEKKAQASKAKQADRRADEARAQAALLVETIEEQAQEASMPIHLE</sequence>
<dbReference type="EMBL" id="JALJOV010000604">
    <property type="protein sequence ID" value="KAK9862453.1"/>
    <property type="molecule type" value="Genomic_DNA"/>
</dbReference>
<evidence type="ECO:0000256" key="1">
    <source>
        <dbReference type="SAM" id="MobiDB-lite"/>
    </source>
</evidence>
<evidence type="ECO:0000313" key="2">
    <source>
        <dbReference type="EMBL" id="KAK9862453.1"/>
    </source>
</evidence>
<evidence type="ECO:0000313" key="3">
    <source>
        <dbReference type="Proteomes" id="UP001485043"/>
    </source>
</evidence>
<proteinExistence type="predicted"/>
<accession>A0AAW1T1C5</accession>
<feature type="compositionally biased region" description="Polar residues" evidence="1">
    <location>
        <begin position="104"/>
        <end position="117"/>
    </location>
</feature>